<dbReference type="Gene3D" id="3.90.950.20">
    <property type="entry name" value="CinA-like"/>
    <property type="match status" value="1"/>
</dbReference>
<reference evidence="2" key="2">
    <citation type="submission" date="2021-04" db="EMBL/GenBank/DDBJ databases">
        <authorList>
            <person name="Gilroy R."/>
        </authorList>
    </citation>
    <scope>NUCLEOTIDE SEQUENCE</scope>
    <source>
        <strain evidence="2">6627</strain>
    </source>
</reference>
<proteinExistence type="predicted"/>
<dbReference type="AlphaFoldDB" id="A0A9D1UVI7"/>
<dbReference type="SUPFAM" id="SSF142433">
    <property type="entry name" value="CinA-like"/>
    <property type="match status" value="1"/>
</dbReference>
<protein>
    <submittedName>
        <fullName evidence="2">CinA family protein</fullName>
    </submittedName>
</protein>
<reference evidence="2" key="1">
    <citation type="journal article" date="2021" name="PeerJ">
        <title>Extensive microbial diversity within the chicken gut microbiome revealed by metagenomics and culture.</title>
        <authorList>
            <person name="Gilroy R."/>
            <person name="Ravi A."/>
            <person name="Getino M."/>
            <person name="Pursley I."/>
            <person name="Horton D.L."/>
            <person name="Alikhan N.F."/>
            <person name="Baker D."/>
            <person name="Gharbi K."/>
            <person name="Hall N."/>
            <person name="Watson M."/>
            <person name="Adriaenssens E.M."/>
            <person name="Foster-Nyarko E."/>
            <person name="Jarju S."/>
            <person name="Secka A."/>
            <person name="Antonio M."/>
            <person name="Oren A."/>
            <person name="Chaudhuri R.R."/>
            <person name="La Ragione R."/>
            <person name="Hildebrand F."/>
            <person name="Pallen M.J."/>
        </authorList>
    </citation>
    <scope>NUCLEOTIDE SEQUENCE</scope>
    <source>
        <strain evidence="2">6627</strain>
    </source>
</reference>
<name>A0A9D1UVI7_9LACO</name>
<gene>
    <name evidence="2" type="ORF">H9861_00495</name>
</gene>
<evidence type="ECO:0000313" key="3">
    <source>
        <dbReference type="Proteomes" id="UP000823963"/>
    </source>
</evidence>
<dbReference type="Proteomes" id="UP000823963">
    <property type="component" value="Unassembled WGS sequence"/>
</dbReference>
<evidence type="ECO:0000259" key="1">
    <source>
        <dbReference type="Pfam" id="PF02464"/>
    </source>
</evidence>
<sequence>MDAAIQSSTSSFNLSIQKVVDQLAQHSQTVALAFDFIPTGDFLQELNQVSVFAGAVVAPTDDAKNAMLGIPYQILNANGAKSEIAASWMAKQLRNQLKTSYGIGIVENRSKRMYWLALSDADEVNTVPLPFRRREIDDRKAIQKAFELLSIEVK</sequence>
<organism evidence="2 3">
    <name type="scientific">Candidatus Ligilactobacillus excrementigallinarum</name>
    <dbReference type="NCBI Taxonomy" id="2838641"/>
    <lineage>
        <taxon>Bacteria</taxon>
        <taxon>Bacillati</taxon>
        <taxon>Bacillota</taxon>
        <taxon>Bacilli</taxon>
        <taxon>Lactobacillales</taxon>
        <taxon>Lactobacillaceae</taxon>
        <taxon>Ligilactobacillus</taxon>
    </lineage>
</organism>
<dbReference type="InterPro" id="IPR008136">
    <property type="entry name" value="CinA_C"/>
</dbReference>
<comment type="caution">
    <text evidence="2">The sequence shown here is derived from an EMBL/GenBank/DDBJ whole genome shotgun (WGS) entry which is preliminary data.</text>
</comment>
<evidence type="ECO:0000313" key="2">
    <source>
        <dbReference type="EMBL" id="HIX01222.1"/>
    </source>
</evidence>
<accession>A0A9D1UVI7</accession>
<dbReference type="Pfam" id="PF02464">
    <property type="entry name" value="CinA"/>
    <property type="match status" value="1"/>
</dbReference>
<feature type="domain" description="CinA C-terminal" evidence="1">
    <location>
        <begin position="17"/>
        <end position="105"/>
    </location>
</feature>
<dbReference type="InterPro" id="IPR036653">
    <property type="entry name" value="CinA-like_C"/>
</dbReference>
<dbReference type="EMBL" id="DXFP01000006">
    <property type="protein sequence ID" value="HIX01222.1"/>
    <property type="molecule type" value="Genomic_DNA"/>
</dbReference>